<evidence type="ECO:0000313" key="5">
    <source>
        <dbReference type="Proteomes" id="UP000001070"/>
    </source>
</evidence>
<dbReference type="InterPro" id="IPR031311">
    <property type="entry name" value="CHIT_BIND_RR_consensus"/>
</dbReference>
<dbReference type="PANTHER" id="PTHR10380:SF215">
    <property type="entry name" value="CUTICULAR PROTEIN 49AG"/>
    <property type="match status" value="1"/>
</dbReference>
<evidence type="ECO:0000256" key="2">
    <source>
        <dbReference type="PROSITE-ProRule" id="PRU00497"/>
    </source>
</evidence>
<dbReference type="PROSITE" id="PS51155">
    <property type="entry name" value="CHIT_BIND_RR_2"/>
    <property type="match status" value="1"/>
</dbReference>
<dbReference type="InterPro" id="IPR050468">
    <property type="entry name" value="Cuticle_Struct_Prot"/>
</dbReference>
<accession>B4J716</accession>
<protein>
    <submittedName>
        <fullName evidence="4">GH20700</fullName>
    </submittedName>
</protein>
<dbReference type="PANTHER" id="PTHR10380">
    <property type="entry name" value="CUTICLE PROTEIN"/>
    <property type="match status" value="1"/>
</dbReference>
<dbReference type="GO" id="GO:0062129">
    <property type="term" value="C:chitin-based extracellular matrix"/>
    <property type="evidence" value="ECO:0007669"/>
    <property type="project" value="TreeGrafter"/>
</dbReference>
<name>B4J716_DROGR</name>
<dbReference type="STRING" id="7222.B4J716"/>
<dbReference type="InParanoid" id="B4J716"/>
<dbReference type="KEGG" id="dgr:6561161"/>
<dbReference type="FunCoup" id="B4J716">
    <property type="interactions" value="32"/>
</dbReference>
<dbReference type="OrthoDB" id="6368834at2759"/>
<evidence type="ECO:0000256" key="1">
    <source>
        <dbReference type="ARBA" id="ARBA00022460"/>
    </source>
</evidence>
<sequence length="134" mass="14555">MYKFACVLCSALLLTYVLARPQDARAAGSGATTTTTQASIIHQDNVNNADGSFNSSYETSNGIRVENIGYLKKIIIPKTETSDGQVIEEHEELVLVQTGSYSYSDPEGNIITLRYVADENGFQPEGDHLPVAPQ</sequence>
<dbReference type="Pfam" id="PF00379">
    <property type="entry name" value="Chitin_bind_4"/>
    <property type="match status" value="1"/>
</dbReference>
<keyword evidence="5" id="KW-1185">Reference proteome</keyword>
<keyword evidence="1 2" id="KW-0193">Cuticle</keyword>
<dbReference type="HOGENOM" id="CLU_065450_3_0_1"/>
<reference evidence="4 5" key="1">
    <citation type="journal article" date="2007" name="Nature">
        <title>Evolution of genes and genomes on the Drosophila phylogeny.</title>
        <authorList>
            <consortium name="Drosophila 12 Genomes Consortium"/>
            <person name="Clark A.G."/>
            <person name="Eisen M.B."/>
            <person name="Smith D.R."/>
            <person name="Bergman C.M."/>
            <person name="Oliver B."/>
            <person name="Markow T.A."/>
            <person name="Kaufman T.C."/>
            <person name="Kellis M."/>
            <person name="Gelbart W."/>
            <person name="Iyer V.N."/>
            <person name="Pollard D.A."/>
            <person name="Sackton T.B."/>
            <person name="Larracuente A.M."/>
            <person name="Singh N.D."/>
            <person name="Abad J.P."/>
            <person name="Abt D.N."/>
            <person name="Adryan B."/>
            <person name="Aguade M."/>
            <person name="Akashi H."/>
            <person name="Anderson W.W."/>
            <person name="Aquadro C.F."/>
            <person name="Ardell D.H."/>
            <person name="Arguello R."/>
            <person name="Artieri C.G."/>
            <person name="Barbash D.A."/>
            <person name="Barker D."/>
            <person name="Barsanti P."/>
            <person name="Batterham P."/>
            <person name="Batzoglou S."/>
            <person name="Begun D."/>
            <person name="Bhutkar A."/>
            <person name="Blanco E."/>
            <person name="Bosak S.A."/>
            <person name="Bradley R.K."/>
            <person name="Brand A.D."/>
            <person name="Brent M.R."/>
            <person name="Brooks A.N."/>
            <person name="Brown R.H."/>
            <person name="Butlin R.K."/>
            <person name="Caggese C."/>
            <person name="Calvi B.R."/>
            <person name="Bernardo de Carvalho A."/>
            <person name="Caspi A."/>
            <person name="Castrezana S."/>
            <person name="Celniker S.E."/>
            <person name="Chang J.L."/>
            <person name="Chapple C."/>
            <person name="Chatterji S."/>
            <person name="Chinwalla A."/>
            <person name="Civetta A."/>
            <person name="Clifton S.W."/>
            <person name="Comeron J.M."/>
            <person name="Costello J.C."/>
            <person name="Coyne J.A."/>
            <person name="Daub J."/>
            <person name="David R.G."/>
            <person name="Delcher A.L."/>
            <person name="Delehaunty K."/>
            <person name="Do C.B."/>
            <person name="Ebling H."/>
            <person name="Edwards K."/>
            <person name="Eickbush T."/>
            <person name="Evans J.D."/>
            <person name="Filipski A."/>
            <person name="Findeiss S."/>
            <person name="Freyhult E."/>
            <person name="Fulton L."/>
            <person name="Fulton R."/>
            <person name="Garcia A.C."/>
            <person name="Gardiner A."/>
            <person name="Garfield D.A."/>
            <person name="Garvin B.E."/>
            <person name="Gibson G."/>
            <person name="Gilbert D."/>
            <person name="Gnerre S."/>
            <person name="Godfrey J."/>
            <person name="Good R."/>
            <person name="Gotea V."/>
            <person name="Gravely B."/>
            <person name="Greenberg A.J."/>
            <person name="Griffiths-Jones S."/>
            <person name="Gross S."/>
            <person name="Guigo R."/>
            <person name="Gustafson E.A."/>
            <person name="Haerty W."/>
            <person name="Hahn M.W."/>
            <person name="Halligan D.L."/>
            <person name="Halpern A.L."/>
            <person name="Halter G.M."/>
            <person name="Han M.V."/>
            <person name="Heger A."/>
            <person name="Hillier L."/>
            <person name="Hinrichs A.S."/>
            <person name="Holmes I."/>
            <person name="Hoskins R.A."/>
            <person name="Hubisz M.J."/>
            <person name="Hultmark D."/>
            <person name="Huntley M.A."/>
            <person name="Jaffe D.B."/>
            <person name="Jagadeeshan S."/>
            <person name="Jeck W.R."/>
            <person name="Johnson J."/>
            <person name="Jones C.D."/>
            <person name="Jordan W.C."/>
            <person name="Karpen G.H."/>
            <person name="Kataoka E."/>
            <person name="Keightley P.D."/>
            <person name="Kheradpour P."/>
            <person name="Kirkness E.F."/>
            <person name="Koerich L.B."/>
            <person name="Kristiansen K."/>
            <person name="Kudrna D."/>
            <person name="Kulathinal R.J."/>
            <person name="Kumar S."/>
            <person name="Kwok R."/>
            <person name="Lander E."/>
            <person name="Langley C.H."/>
            <person name="Lapoint R."/>
            <person name="Lazzaro B.P."/>
            <person name="Lee S.J."/>
            <person name="Levesque L."/>
            <person name="Li R."/>
            <person name="Lin C.F."/>
            <person name="Lin M.F."/>
            <person name="Lindblad-Toh K."/>
            <person name="Llopart A."/>
            <person name="Long M."/>
            <person name="Low L."/>
            <person name="Lozovsky E."/>
            <person name="Lu J."/>
            <person name="Luo M."/>
            <person name="Machado C.A."/>
            <person name="Makalowski W."/>
            <person name="Marzo M."/>
            <person name="Matsuda M."/>
            <person name="Matzkin L."/>
            <person name="McAllister B."/>
            <person name="McBride C.S."/>
            <person name="McKernan B."/>
            <person name="McKernan K."/>
            <person name="Mendez-Lago M."/>
            <person name="Minx P."/>
            <person name="Mollenhauer M.U."/>
            <person name="Montooth K."/>
            <person name="Mount S.M."/>
            <person name="Mu X."/>
            <person name="Myers E."/>
            <person name="Negre B."/>
            <person name="Newfeld S."/>
            <person name="Nielsen R."/>
            <person name="Noor M.A."/>
            <person name="O'Grady P."/>
            <person name="Pachter L."/>
            <person name="Papaceit M."/>
            <person name="Parisi M.J."/>
            <person name="Parisi M."/>
            <person name="Parts L."/>
            <person name="Pedersen J.S."/>
            <person name="Pesole G."/>
            <person name="Phillippy A.M."/>
            <person name="Ponting C.P."/>
            <person name="Pop M."/>
            <person name="Porcelli D."/>
            <person name="Powell J.R."/>
            <person name="Prohaska S."/>
            <person name="Pruitt K."/>
            <person name="Puig M."/>
            <person name="Quesneville H."/>
            <person name="Ram K.R."/>
            <person name="Rand D."/>
            <person name="Rasmussen M.D."/>
            <person name="Reed L.K."/>
            <person name="Reenan R."/>
            <person name="Reily A."/>
            <person name="Remington K.A."/>
            <person name="Rieger T.T."/>
            <person name="Ritchie M.G."/>
            <person name="Robin C."/>
            <person name="Rogers Y.H."/>
            <person name="Rohde C."/>
            <person name="Rozas J."/>
            <person name="Rubenfield M.J."/>
            <person name="Ruiz A."/>
            <person name="Russo S."/>
            <person name="Salzberg S.L."/>
            <person name="Sanchez-Gracia A."/>
            <person name="Saranga D.J."/>
            <person name="Sato H."/>
            <person name="Schaeffer S.W."/>
            <person name="Schatz M.C."/>
            <person name="Schlenke T."/>
            <person name="Schwartz R."/>
            <person name="Segarra C."/>
            <person name="Singh R.S."/>
            <person name="Sirot L."/>
            <person name="Sirota M."/>
            <person name="Sisneros N.B."/>
            <person name="Smith C.D."/>
            <person name="Smith T.F."/>
            <person name="Spieth J."/>
            <person name="Stage D.E."/>
            <person name="Stark A."/>
            <person name="Stephan W."/>
            <person name="Strausberg R.L."/>
            <person name="Strempel S."/>
            <person name="Sturgill D."/>
            <person name="Sutton G."/>
            <person name="Sutton G.G."/>
            <person name="Tao W."/>
            <person name="Teichmann S."/>
            <person name="Tobari Y.N."/>
            <person name="Tomimura Y."/>
            <person name="Tsolas J.M."/>
            <person name="Valente V.L."/>
            <person name="Venter E."/>
            <person name="Venter J.C."/>
            <person name="Vicario S."/>
            <person name="Vieira F.G."/>
            <person name="Vilella A.J."/>
            <person name="Villasante A."/>
            <person name="Walenz B."/>
            <person name="Wang J."/>
            <person name="Wasserman M."/>
            <person name="Watts T."/>
            <person name="Wilson D."/>
            <person name="Wilson R.K."/>
            <person name="Wing R.A."/>
            <person name="Wolfner M.F."/>
            <person name="Wong A."/>
            <person name="Wong G.K."/>
            <person name="Wu C.I."/>
            <person name="Wu G."/>
            <person name="Yamamoto D."/>
            <person name="Yang H.P."/>
            <person name="Yang S.P."/>
            <person name="Yorke J.A."/>
            <person name="Yoshida K."/>
            <person name="Zdobnov E."/>
            <person name="Zhang P."/>
            <person name="Zhang Y."/>
            <person name="Zimin A.V."/>
            <person name="Baldwin J."/>
            <person name="Abdouelleil A."/>
            <person name="Abdulkadir J."/>
            <person name="Abebe A."/>
            <person name="Abera B."/>
            <person name="Abreu J."/>
            <person name="Acer S.C."/>
            <person name="Aftuck L."/>
            <person name="Alexander A."/>
            <person name="An P."/>
            <person name="Anderson E."/>
            <person name="Anderson S."/>
            <person name="Arachi H."/>
            <person name="Azer M."/>
            <person name="Bachantsang P."/>
            <person name="Barry A."/>
            <person name="Bayul T."/>
            <person name="Berlin A."/>
            <person name="Bessette D."/>
            <person name="Bloom T."/>
            <person name="Blye J."/>
            <person name="Boguslavskiy L."/>
            <person name="Bonnet C."/>
            <person name="Boukhgalter B."/>
            <person name="Bourzgui I."/>
            <person name="Brown A."/>
            <person name="Cahill P."/>
            <person name="Channer S."/>
            <person name="Cheshatsang Y."/>
            <person name="Chuda L."/>
            <person name="Citroen M."/>
            <person name="Collymore A."/>
            <person name="Cooke P."/>
            <person name="Costello M."/>
            <person name="D'Aco K."/>
            <person name="Daza R."/>
            <person name="De Haan G."/>
            <person name="DeGray S."/>
            <person name="DeMaso C."/>
            <person name="Dhargay N."/>
            <person name="Dooley K."/>
            <person name="Dooley E."/>
            <person name="Doricent M."/>
            <person name="Dorje P."/>
            <person name="Dorjee K."/>
            <person name="Dupes A."/>
            <person name="Elong R."/>
            <person name="Falk J."/>
            <person name="Farina A."/>
            <person name="Faro S."/>
            <person name="Ferguson D."/>
            <person name="Fisher S."/>
            <person name="Foley C.D."/>
            <person name="Franke A."/>
            <person name="Friedrich D."/>
            <person name="Gadbois L."/>
            <person name="Gearin G."/>
            <person name="Gearin C.R."/>
            <person name="Giannoukos G."/>
            <person name="Goode T."/>
            <person name="Graham J."/>
            <person name="Grandbois E."/>
            <person name="Grewal S."/>
            <person name="Gyaltsen K."/>
            <person name="Hafez N."/>
            <person name="Hagos B."/>
            <person name="Hall J."/>
            <person name="Henson C."/>
            <person name="Hollinger A."/>
            <person name="Honan T."/>
            <person name="Huard M.D."/>
            <person name="Hughes L."/>
            <person name="Hurhula B."/>
            <person name="Husby M.E."/>
            <person name="Kamat A."/>
            <person name="Kanga B."/>
            <person name="Kashin S."/>
            <person name="Khazanovich D."/>
            <person name="Kisner P."/>
            <person name="Lance K."/>
            <person name="Lara M."/>
            <person name="Lee W."/>
            <person name="Lennon N."/>
            <person name="Letendre F."/>
            <person name="LeVine R."/>
            <person name="Lipovsky A."/>
            <person name="Liu X."/>
            <person name="Liu J."/>
            <person name="Liu S."/>
            <person name="Lokyitsang T."/>
            <person name="Lokyitsang Y."/>
            <person name="Lubonja R."/>
            <person name="Lui A."/>
            <person name="MacDonald P."/>
            <person name="Magnisalis V."/>
            <person name="Maru K."/>
            <person name="Matthews C."/>
            <person name="McCusker W."/>
            <person name="McDonough S."/>
            <person name="Mehta T."/>
            <person name="Meldrim J."/>
            <person name="Meneus L."/>
            <person name="Mihai O."/>
            <person name="Mihalev A."/>
            <person name="Mihova T."/>
            <person name="Mittelman R."/>
            <person name="Mlenga V."/>
            <person name="Montmayeur A."/>
            <person name="Mulrain L."/>
            <person name="Navidi A."/>
            <person name="Naylor J."/>
            <person name="Negash T."/>
            <person name="Nguyen T."/>
            <person name="Nguyen N."/>
            <person name="Nicol R."/>
            <person name="Norbu C."/>
            <person name="Norbu N."/>
            <person name="Novod N."/>
            <person name="O'Neill B."/>
            <person name="Osman S."/>
            <person name="Markiewicz E."/>
            <person name="Oyono O.L."/>
            <person name="Patti C."/>
            <person name="Phunkhang P."/>
            <person name="Pierre F."/>
            <person name="Priest M."/>
            <person name="Raghuraman S."/>
            <person name="Rege F."/>
            <person name="Reyes R."/>
            <person name="Rise C."/>
            <person name="Rogov P."/>
            <person name="Ross K."/>
            <person name="Ryan E."/>
            <person name="Settipalli S."/>
            <person name="Shea T."/>
            <person name="Sherpa N."/>
            <person name="Shi L."/>
            <person name="Shih D."/>
            <person name="Sparrow T."/>
            <person name="Spaulding J."/>
            <person name="Stalker J."/>
            <person name="Stange-Thomann N."/>
            <person name="Stavropoulos S."/>
            <person name="Stone C."/>
            <person name="Strader C."/>
            <person name="Tesfaye S."/>
            <person name="Thomson T."/>
            <person name="Thoulutsang Y."/>
            <person name="Thoulutsang D."/>
            <person name="Topham K."/>
            <person name="Topping I."/>
            <person name="Tsamla T."/>
            <person name="Vassiliev H."/>
            <person name="Vo A."/>
            <person name="Wangchuk T."/>
            <person name="Wangdi T."/>
            <person name="Weiand M."/>
            <person name="Wilkinson J."/>
            <person name="Wilson A."/>
            <person name="Yadav S."/>
            <person name="Young G."/>
            <person name="Yu Q."/>
            <person name="Zembek L."/>
            <person name="Zhong D."/>
            <person name="Zimmer A."/>
            <person name="Zwirko Z."/>
            <person name="Jaffe D.B."/>
            <person name="Alvarez P."/>
            <person name="Brockman W."/>
            <person name="Butler J."/>
            <person name="Chin C."/>
            <person name="Gnerre S."/>
            <person name="Grabherr M."/>
            <person name="Kleber M."/>
            <person name="Mauceli E."/>
            <person name="MacCallum I."/>
        </authorList>
    </citation>
    <scope>NUCLEOTIDE SEQUENCE [LARGE SCALE GENOMIC DNA]</scope>
    <source>
        <strain evidence="5">Tucson 15287-2541.00</strain>
    </source>
</reference>
<dbReference type="OMA" id="MYKFIFI"/>
<dbReference type="InterPro" id="IPR000618">
    <property type="entry name" value="Insect_cuticle"/>
</dbReference>
<feature type="chain" id="PRO_5002808454" evidence="3">
    <location>
        <begin position="20"/>
        <end position="134"/>
    </location>
</feature>
<organism evidence="5">
    <name type="scientific">Drosophila grimshawi</name>
    <name type="common">Hawaiian fruit fly</name>
    <name type="synonym">Idiomyia grimshawi</name>
    <dbReference type="NCBI Taxonomy" id="7222"/>
    <lineage>
        <taxon>Eukaryota</taxon>
        <taxon>Metazoa</taxon>
        <taxon>Ecdysozoa</taxon>
        <taxon>Arthropoda</taxon>
        <taxon>Hexapoda</taxon>
        <taxon>Insecta</taxon>
        <taxon>Pterygota</taxon>
        <taxon>Neoptera</taxon>
        <taxon>Endopterygota</taxon>
        <taxon>Diptera</taxon>
        <taxon>Brachycera</taxon>
        <taxon>Muscomorpha</taxon>
        <taxon>Ephydroidea</taxon>
        <taxon>Drosophilidae</taxon>
        <taxon>Drosophila</taxon>
        <taxon>Hawaiian Drosophila</taxon>
    </lineage>
</organism>
<gene>
    <name evidence="4" type="primary">Dgri\GH20700</name>
    <name evidence="4" type="ORF">Dgri_GH20700</name>
</gene>
<evidence type="ECO:0000313" key="4">
    <source>
        <dbReference type="EMBL" id="EDW01004.1"/>
    </source>
</evidence>
<dbReference type="PhylomeDB" id="B4J716"/>
<dbReference type="GO" id="GO:0008010">
    <property type="term" value="F:structural constituent of chitin-based larval cuticle"/>
    <property type="evidence" value="ECO:0007669"/>
    <property type="project" value="TreeGrafter"/>
</dbReference>
<dbReference type="AlphaFoldDB" id="B4J716"/>
<dbReference type="eggNOG" id="ENOG502ST9I">
    <property type="taxonomic scope" value="Eukaryota"/>
</dbReference>
<dbReference type="Proteomes" id="UP000001070">
    <property type="component" value="Unassembled WGS sequence"/>
</dbReference>
<proteinExistence type="predicted"/>
<keyword evidence="3" id="KW-0732">Signal</keyword>
<feature type="signal peptide" evidence="3">
    <location>
        <begin position="1"/>
        <end position="19"/>
    </location>
</feature>
<dbReference type="EMBL" id="CH916367">
    <property type="protein sequence ID" value="EDW01004.1"/>
    <property type="molecule type" value="Genomic_DNA"/>
</dbReference>
<dbReference type="PROSITE" id="PS00233">
    <property type="entry name" value="CHIT_BIND_RR_1"/>
    <property type="match status" value="1"/>
</dbReference>
<evidence type="ECO:0000256" key="3">
    <source>
        <dbReference type="SAM" id="SignalP"/>
    </source>
</evidence>